<keyword evidence="2" id="KW-1185">Reference proteome</keyword>
<dbReference type="AlphaFoldDB" id="A0A8D5JQJ0"/>
<dbReference type="EMBL" id="AP024086">
    <property type="protein sequence ID" value="BCL60081.1"/>
    <property type="molecule type" value="Genomic_DNA"/>
</dbReference>
<reference evidence="1" key="1">
    <citation type="submission" date="2020-09" db="EMBL/GenBank/DDBJ databases">
        <title>Desulfogranum mesoprofundum gen. nov., sp. nov., a novel mesophilic, sulfate-reducing chemolithoautotroph isolated from a deep-sea hydrothermal vent chimney in the Suiyo Seamount.</title>
        <authorList>
            <person name="Hashimoto Y."/>
            <person name="Nakagawa S."/>
        </authorList>
    </citation>
    <scope>NUCLEOTIDE SEQUENCE</scope>
    <source>
        <strain evidence="1">KT2</strain>
    </source>
</reference>
<gene>
    <name evidence="1" type="ORF">DGMP_07740</name>
</gene>
<sequence length="184" mass="20547">MLCACLLTFFLFGIGNGYIHAAHPKVFKENQVKGVFLYNLIKFVTWPDSEHKVDPFIIGVLGGDSFDYLLRKVVEGEYIGHRKIMVEHYDSSDQVVWSRVDMLFISRGAAPGVDSLSRLAANNNVLTVGEEVGFCRRGGMINLVTRGSRILIEVNIGQIRKSGFRVSAQVLKLARIVKTVSEEN</sequence>
<evidence type="ECO:0000313" key="1">
    <source>
        <dbReference type="EMBL" id="BCL60081.1"/>
    </source>
</evidence>
<name>A0A8D5JQJ0_9BACT</name>
<dbReference type="InterPro" id="IPR025293">
    <property type="entry name" value="YfiR/HmsC-like"/>
</dbReference>
<organism evidence="1 2">
    <name type="scientific">Desulfomarina profundi</name>
    <dbReference type="NCBI Taxonomy" id="2772557"/>
    <lineage>
        <taxon>Bacteria</taxon>
        <taxon>Pseudomonadati</taxon>
        <taxon>Thermodesulfobacteriota</taxon>
        <taxon>Desulfobulbia</taxon>
        <taxon>Desulfobulbales</taxon>
        <taxon>Desulfobulbaceae</taxon>
        <taxon>Desulfomarina</taxon>
    </lineage>
</organism>
<dbReference type="RefSeq" id="WP_228856251.1">
    <property type="nucleotide sequence ID" value="NZ_AP024086.1"/>
</dbReference>
<dbReference type="KEGG" id="dbk:DGMP_07740"/>
<proteinExistence type="predicted"/>
<protein>
    <recommendedName>
        <fullName evidence="3">DUF4154 domain-containing protein</fullName>
    </recommendedName>
</protein>
<dbReference type="Pfam" id="PF13689">
    <property type="entry name" value="DUF4154"/>
    <property type="match status" value="1"/>
</dbReference>
<evidence type="ECO:0008006" key="3">
    <source>
        <dbReference type="Google" id="ProtNLM"/>
    </source>
</evidence>
<dbReference type="Proteomes" id="UP000826725">
    <property type="component" value="Chromosome"/>
</dbReference>
<evidence type="ECO:0000313" key="2">
    <source>
        <dbReference type="Proteomes" id="UP000826725"/>
    </source>
</evidence>
<accession>A0A8D5JQJ0</accession>